<dbReference type="OrthoDB" id="2270049at2759"/>
<evidence type="ECO:0000256" key="1">
    <source>
        <dbReference type="SAM" id="MobiDB-lite"/>
    </source>
</evidence>
<protein>
    <submittedName>
        <fullName evidence="2">Uncharacterized protein</fullName>
    </submittedName>
</protein>
<dbReference type="EMBL" id="LK023385">
    <property type="protein sequence ID" value="CDS13671.1"/>
    <property type="molecule type" value="Genomic_DNA"/>
</dbReference>
<reference evidence="2" key="1">
    <citation type="journal article" date="2014" name="Genome Announc.">
        <title>De novo whole-genome sequence and genome annotation of Lichtheimia ramosa.</title>
        <authorList>
            <person name="Linde J."/>
            <person name="Schwartze V."/>
            <person name="Binder U."/>
            <person name="Lass-Florl C."/>
            <person name="Voigt K."/>
            <person name="Horn F."/>
        </authorList>
    </citation>
    <scope>NUCLEOTIDE SEQUENCE</scope>
    <source>
        <strain evidence="2">JMRC FSU:6197</strain>
    </source>
</reference>
<gene>
    <name evidence="2" type="ORF">LRAMOSA05845</name>
</gene>
<feature type="compositionally biased region" description="Polar residues" evidence="1">
    <location>
        <begin position="139"/>
        <end position="155"/>
    </location>
</feature>
<name>A0A077X1E4_9FUNG</name>
<sequence>MASYWYSTDGMDQKRLSDRHLELLDKAFEGKKRVEIHDQQAFGNTAAIADPFLGTMTAGDIHYGLYRNPTLRVMMDEDDTSINSLAMLDSTTLMLDTYHQSTVSNNQHQDDHWVLIASDRHVSPLVGQRRPSAGKAVPQQPTSNTSNPLGSMSRTNNRRDMPPEEECACCIIS</sequence>
<organism evidence="2">
    <name type="scientific">Lichtheimia ramosa</name>
    <dbReference type="NCBI Taxonomy" id="688394"/>
    <lineage>
        <taxon>Eukaryota</taxon>
        <taxon>Fungi</taxon>
        <taxon>Fungi incertae sedis</taxon>
        <taxon>Mucoromycota</taxon>
        <taxon>Mucoromycotina</taxon>
        <taxon>Mucoromycetes</taxon>
        <taxon>Mucorales</taxon>
        <taxon>Lichtheimiaceae</taxon>
        <taxon>Lichtheimia</taxon>
    </lineage>
</organism>
<proteinExistence type="predicted"/>
<accession>A0A077X1E4</accession>
<feature type="region of interest" description="Disordered" evidence="1">
    <location>
        <begin position="126"/>
        <end position="163"/>
    </location>
</feature>
<evidence type="ECO:0000313" key="2">
    <source>
        <dbReference type="EMBL" id="CDS13671.1"/>
    </source>
</evidence>
<dbReference type="AlphaFoldDB" id="A0A077X1E4"/>